<accession>A0A2P6PRY0</accession>
<proteinExistence type="inferred from homology"/>
<name>A0A2P6PRY0_ROSCH</name>
<protein>
    <submittedName>
        <fullName evidence="8">Putative rapid ALkalinization Factor</fullName>
    </submittedName>
</protein>
<keyword evidence="4" id="KW-0372">Hormone</keyword>
<reference evidence="8 9" key="1">
    <citation type="journal article" date="2018" name="Nat. Genet.">
        <title>The Rosa genome provides new insights in the design of modern roses.</title>
        <authorList>
            <person name="Bendahmane M."/>
        </authorList>
    </citation>
    <scope>NUCLEOTIDE SEQUENCE [LARGE SCALE GENOMIC DNA]</scope>
    <source>
        <strain evidence="9">cv. Old Blush</strain>
    </source>
</reference>
<dbReference type="Proteomes" id="UP000238479">
    <property type="component" value="Chromosome 6"/>
</dbReference>
<feature type="signal peptide" evidence="7">
    <location>
        <begin position="1"/>
        <end position="30"/>
    </location>
</feature>
<keyword evidence="6" id="KW-1015">Disulfide bond</keyword>
<evidence type="ECO:0000256" key="5">
    <source>
        <dbReference type="ARBA" id="ARBA00022729"/>
    </source>
</evidence>
<dbReference type="GO" id="GO:0005179">
    <property type="term" value="F:hormone activity"/>
    <property type="evidence" value="ECO:0007669"/>
    <property type="project" value="UniProtKB-KW"/>
</dbReference>
<dbReference type="GO" id="GO:0019722">
    <property type="term" value="P:calcium-mediated signaling"/>
    <property type="evidence" value="ECO:0007669"/>
    <property type="project" value="TreeGrafter"/>
</dbReference>
<dbReference type="PANTHER" id="PTHR33136">
    <property type="entry name" value="RAPID ALKALINIZATION FACTOR-LIKE"/>
    <property type="match status" value="1"/>
</dbReference>
<dbReference type="GO" id="GO:0009506">
    <property type="term" value="C:plasmodesma"/>
    <property type="evidence" value="ECO:0007669"/>
    <property type="project" value="TreeGrafter"/>
</dbReference>
<evidence type="ECO:0000256" key="2">
    <source>
        <dbReference type="ARBA" id="ARBA00009178"/>
    </source>
</evidence>
<comment type="subcellular location">
    <subcellularLocation>
        <location evidence="1">Secreted</location>
    </subcellularLocation>
</comment>
<dbReference type="InterPro" id="IPR008801">
    <property type="entry name" value="RALF"/>
</dbReference>
<feature type="chain" id="PRO_5015195631" evidence="7">
    <location>
        <begin position="31"/>
        <end position="140"/>
    </location>
</feature>
<evidence type="ECO:0000313" key="9">
    <source>
        <dbReference type="Proteomes" id="UP000238479"/>
    </source>
</evidence>
<keyword evidence="5 7" id="KW-0732">Signal</keyword>
<organism evidence="8 9">
    <name type="scientific">Rosa chinensis</name>
    <name type="common">China rose</name>
    <dbReference type="NCBI Taxonomy" id="74649"/>
    <lineage>
        <taxon>Eukaryota</taxon>
        <taxon>Viridiplantae</taxon>
        <taxon>Streptophyta</taxon>
        <taxon>Embryophyta</taxon>
        <taxon>Tracheophyta</taxon>
        <taxon>Spermatophyta</taxon>
        <taxon>Magnoliopsida</taxon>
        <taxon>eudicotyledons</taxon>
        <taxon>Gunneridae</taxon>
        <taxon>Pentapetalae</taxon>
        <taxon>rosids</taxon>
        <taxon>fabids</taxon>
        <taxon>Rosales</taxon>
        <taxon>Rosaceae</taxon>
        <taxon>Rosoideae</taxon>
        <taxon>Rosoideae incertae sedis</taxon>
        <taxon>Rosa</taxon>
    </lineage>
</organism>
<dbReference type="Gramene" id="PRQ24688">
    <property type="protein sequence ID" value="PRQ24688"/>
    <property type="gene ID" value="RchiOBHm_Chr6g0275191"/>
</dbReference>
<evidence type="ECO:0000313" key="8">
    <source>
        <dbReference type="EMBL" id="PRQ24688.1"/>
    </source>
</evidence>
<comment type="caution">
    <text evidence="8">The sequence shown here is derived from an EMBL/GenBank/DDBJ whole genome shotgun (WGS) entry which is preliminary data.</text>
</comment>
<evidence type="ECO:0000256" key="3">
    <source>
        <dbReference type="ARBA" id="ARBA00022525"/>
    </source>
</evidence>
<evidence type="ECO:0000256" key="7">
    <source>
        <dbReference type="SAM" id="SignalP"/>
    </source>
</evidence>
<dbReference type="GO" id="GO:0005576">
    <property type="term" value="C:extracellular region"/>
    <property type="evidence" value="ECO:0007669"/>
    <property type="project" value="UniProtKB-SubCell"/>
</dbReference>
<dbReference type="PANTHER" id="PTHR33136:SF89">
    <property type="entry name" value="PROTEIN RALF-LIKE 19"/>
    <property type="match status" value="1"/>
</dbReference>
<evidence type="ECO:0000256" key="6">
    <source>
        <dbReference type="ARBA" id="ARBA00023157"/>
    </source>
</evidence>
<dbReference type="Pfam" id="PF05498">
    <property type="entry name" value="RALF"/>
    <property type="match status" value="1"/>
</dbReference>
<keyword evidence="9" id="KW-1185">Reference proteome</keyword>
<gene>
    <name evidence="8" type="ORF">RchiOBHm_Chr6g0275191</name>
</gene>
<dbReference type="STRING" id="74649.A0A2P6PRY0"/>
<comment type="similarity">
    <text evidence="2">Belongs to the plant rapid alkalinization factor (RALF) family.</text>
</comment>
<keyword evidence="3" id="KW-0964">Secreted</keyword>
<dbReference type="OMA" id="NCYIASG"/>
<dbReference type="GO" id="GO:0040008">
    <property type="term" value="P:regulation of growth"/>
    <property type="evidence" value="ECO:0007669"/>
    <property type="project" value="UniProtKB-ARBA"/>
</dbReference>
<evidence type="ECO:0000256" key="1">
    <source>
        <dbReference type="ARBA" id="ARBA00004613"/>
    </source>
</evidence>
<evidence type="ECO:0000256" key="4">
    <source>
        <dbReference type="ARBA" id="ARBA00022702"/>
    </source>
</evidence>
<dbReference type="EMBL" id="PDCK01000044">
    <property type="protein sequence ID" value="PRQ24688.1"/>
    <property type="molecule type" value="Genomic_DNA"/>
</dbReference>
<sequence length="140" mass="16103">MVMIDMNTFTAINFLLVMTLAMTMIADSSSNPNHFSTDMRKVGAVPAPKRRDNNNFSSCNGFFGDCHSYSDEDFMTSERRRTRRRHLYEARRYISYRALLKDRVPCGQRGSSYYNCGISRQANPYRRGCSVITHCARSSD</sequence>
<dbReference type="AlphaFoldDB" id="A0A2P6PRY0"/>